<dbReference type="AlphaFoldDB" id="A0AAE1D5Z4"/>
<keyword evidence="2" id="KW-1185">Reference proteome</keyword>
<reference evidence="1" key="1">
    <citation type="journal article" date="2023" name="G3 (Bethesda)">
        <title>A reference genome for the long-term kleptoplast-retaining sea slug Elysia crispata morphotype clarki.</title>
        <authorList>
            <person name="Eastman K.E."/>
            <person name="Pendleton A.L."/>
            <person name="Shaikh M.A."/>
            <person name="Suttiyut T."/>
            <person name="Ogas R."/>
            <person name="Tomko P."/>
            <person name="Gavelis G."/>
            <person name="Widhalm J.R."/>
            <person name="Wisecaver J.H."/>
        </authorList>
    </citation>
    <scope>NUCLEOTIDE SEQUENCE</scope>
    <source>
        <strain evidence="1">ECLA1</strain>
    </source>
</reference>
<accession>A0AAE1D5Z4</accession>
<dbReference type="EMBL" id="JAWDGP010005267">
    <property type="protein sequence ID" value="KAK3758552.1"/>
    <property type="molecule type" value="Genomic_DNA"/>
</dbReference>
<proteinExistence type="predicted"/>
<evidence type="ECO:0000313" key="1">
    <source>
        <dbReference type="EMBL" id="KAK3758552.1"/>
    </source>
</evidence>
<organism evidence="1 2">
    <name type="scientific">Elysia crispata</name>
    <name type="common">lettuce slug</name>
    <dbReference type="NCBI Taxonomy" id="231223"/>
    <lineage>
        <taxon>Eukaryota</taxon>
        <taxon>Metazoa</taxon>
        <taxon>Spiralia</taxon>
        <taxon>Lophotrochozoa</taxon>
        <taxon>Mollusca</taxon>
        <taxon>Gastropoda</taxon>
        <taxon>Heterobranchia</taxon>
        <taxon>Euthyneura</taxon>
        <taxon>Panpulmonata</taxon>
        <taxon>Sacoglossa</taxon>
        <taxon>Placobranchoidea</taxon>
        <taxon>Plakobranchidae</taxon>
        <taxon>Elysia</taxon>
    </lineage>
</organism>
<comment type="caution">
    <text evidence="1">The sequence shown here is derived from an EMBL/GenBank/DDBJ whole genome shotgun (WGS) entry which is preliminary data.</text>
</comment>
<protein>
    <submittedName>
        <fullName evidence="1">Uncharacterized protein</fullName>
    </submittedName>
</protein>
<dbReference type="Proteomes" id="UP001283361">
    <property type="component" value="Unassembled WGS sequence"/>
</dbReference>
<sequence length="71" mass="7831">MKSLTLTVCTGQLVLQSATVHIPFDIHSPVIRFNNSINSPFNRLHNDPGRTLARSEGLQSTRLVVCENTSP</sequence>
<evidence type="ECO:0000313" key="2">
    <source>
        <dbReference type="Proteomes" id="UP001283361"/>
    </source>
</evidence>
<gene>
    <name evidence="1" type="ORF">RRG08_050992</name>
</gene>
<name>A0AAE1D5Z4_9GAST</name>